<dbReference type="PRINTS" id="PR00134">
    <property type="entry name" value="GLHYDRLASE10"/>
</dbReference>
<evidence type="ECO:0000256" key="3">
    <source>
        <dbReference type="ARBA" id="ARBA00023277"/>
    </source>
</evidence>
<evidence type="ECO:0000313" key="6">
    <source>
        <dbReference type="EMBL" id="KAK7107886.1"/>
    </source>
</evidence>
<evidence type="ECO:0000259" key="5">
    <source>
        <dbReference type="PROSITE" id="PS51760"/>
    </source>
</evidence>
<comment type="caution">
    <text evidence="6">The sequence shown here is derived from an EMBL/GenBank/DDBJ whole genome shotgun (WGS) entry which is preliminary data.</text>
</comment>
<proteinExistence type="inferred from homology"/>
<dbReference type="InterPro" id="IPR017853">
    <property type="entry name" value="GH"/>
</dbReference>
<dbReference type="Gene3D" id="3.20.20.80">
    <property type="entry name" value="Glycosidases"/>
    <property type="match status" value="1"/>
</dbReference>
<dbReference type="InterPro" id="IPR001000">
    <property type="entry name" value="GH10_dom"/>
</dbReference>
<dbReference type="InterPro" id="IPR044846">
    <property type="entry name" value="GH10"/>
</dbReference>
<dbReference type="EMBL" id="JBAMIC010000004">
    <property type="protein sequence ID" value="KAK7107886.1"/>
    <property type="molecule type" value="Genomic_DNA"/>
</dbReference>
<accession>A0AAN9BMK2</accession>
<gene>
    <name evidence="6" type="ORF">V1264_015724</name>
</gene>
<evidence type="ECO:0000256" key="4">
    <source>
        <dbReference type="ARBA" id="ARBA00023326"/>
    </source>
</evidence>
<feature type="domain" description="GH10" evidence="5">
    <location>
        <begin position="1"/>
        <end position="165"/>
    </location>
</feature>
<name>A0AAN9BMK2_9CAEN</name>
<dbReference type="SMART" id="SM00633">
    <property type="entry name" value="Glyco_10"/>
    <property type="match status" value="1"/>
</dbReference>
<evidence type="ECO:0000256" key="1">
    <source>
        <dbReference type="ARBA" id="ARBA00007495"/>
    </source>
</evidence>
<sequence>MNWAWDVNNENLHGTFYQTRLNDPGYNLELFRMAHANDPTMKLFLNDYNVVAVEASTWDYLHMAQQFKNANVGLYGIGAQCHFGNEEEPNAGAITHRLDILSQGGVPIWITELDVQAQDENRRADFYEKALTAMYSHPNVEGILFCGFWDQQHWRGEKAALIMGK</sequence>
<dbReference type="PANTHER" id="PTHR31490">
    <property type="entry name" value="GLYCOSYL HYDROLASE"/>
    <property type="match status" value="1"/>
</dbReference>
<keyword evidence="3" id="KW-0119">Carbohydrate metabolism</keyword>
<dbReference type="PANTHER" id="PTHR31490:SF1">
    <property type="entry name" value="ENDO-1,4-BETA-XYLANASE 1"/>
    <property type="match status" value="1"/>
</dbReference>
<keyword evidence="7" id="KW-1185">Reference proteome</keyword>
<dbReference type="GO" id="GO:0031176">
    <property type="term" value="F:endo-1,4-beta-xylanase activity"/>
    <property type="evidence" value="ECO:0007669"/>
    <property type="project" value="UniProtKB-ARBA"/>
</dbReference>
<keyword evidence="4" id="KW-0624">Polysaccharide degradation</keyword>
<dbReference type="PROSITE" id="PS51760">
    <property type="entry name" value="GH10_2"/>
    <property type="match status" value="1"/>
</dbReference>
<dbReference type="AlphaFoldDB" id="A0AAN9BMK2"/>
<dbReference type="Proteomes" id="UP001374579">
    <property type="component" value="Unassembled WGS sequence"/>
</dbReference>
<protein>
    <recommendedName>
        <fullName evidence="5">GH10 domain-containing protein</fullName>
    </recommendedName>
</protein>
<dbReference type="Pfam" id="PF00331">
    <property type="entry name" value="Glyco_hydro_10"/>
    <property type="match status" value="1"/>
</dbReference>
<dbReference type="SUPFAM" id="SSF51445">
    <property type="entry name" value="(Trans)glycosidases"/>
    <property type="match status" value="1"/>
</dbReference>
<keyword evidence="2" id="KW-0378">Hydrolase</keyword>
<evidence type="ECO:0000256" key="2">
    <source>
        <dbReference type="ARBA" id="ARBA00022801"/>
    </source>
</evidence>
<evidence type="ECO:0000313" key="7">
    <source>
        <dbReference type="Proteomes" id="UP001374579"/>
    </source>
</evidence>
<dbReference type="GO" id="GO:0000272">
    <property type="term" value="P:polysaccharide catabolic process"/>
    <property type="evidence" value="ECO:0007669"/>
    <property type="project" value="UniProtKB-KW"/>
</dbReference>
<comment type="similarity">
    <text evidence="1">Belongs to the glycosyl hydrolase 10 (cellulase F) family.</text>
</comment>
<organism evidence="6 7">
    <name type="scientific">Littorina saxatilis</name>
    <dbReference type="NCBI Taxonomy" id="31220"/>
    <lineage>
        <taxon>Eukaryota</taxon>
        <taxon>Metazoa</taxon>
        <taxon>Spiralia</taxon>
        <taxon>Lophotrochozoa</taxon>
        <taxon>Mollusca</taxon>
        <taxon>Gastropoda</taxon>
        <taxon>Caenogastropoda</taxon>
        <taxon>Littorinimorpha</taxon>
        <taxon>Littorinoidea</taxon>
        <taxon>Littorinidae</taxon>
        <taxon>Littorina</taxon>
    </lineage>
</organism>
<reference evidence="6 7" key="1">
    <citation type="submission" date="2024-02" db="EMBL/GenBank/DDBJ databases">
        <title>Chromosome-scale genome assembly of the rough periwinkle Littorina saxatilis.</title>
        <authorList>
            <person name="De Jode A."/>
            <person name="Faria R."/>
            <person name="Formenti G."/>
            <person name="Sims Y."/>
            <person name="Smith T.P."/>
            <person name="Tracey A."/>
            <person name="Wood J.M.D."/>
            <person name="Zagrodzka Z.B."/>
            <person name="Johannesson K."/>
            <person name="Butlin R.K."/>
            <person name="Leder E.H."/>
        </authorList>
    </citation>
    <scope>NUCLEOTIDE SEQUENCE [LARGE SCALE GENOMIC DNA]</scope>
    <source>
        <strain evidence="6">Snail1</strain>
        <tissue evidence="6">Muscle</tissue>
    </source>
</reference>